<evidence type="ECO:0000313" key="5">
    <source>
        <dbReference type="EMBL" id="KRN56972.1"/>
    </source>
</evidence>
<sequence length="332" mass="37339">MATIKDVAKRADLSVSTVSRYLNQHPYISDDKKKRIKAAMEELNYTPSSIATQLRSKKGTMIGILVSRITNPFFSYLVDAIEKQAKEHGYNVLIMQTYDDSDAEMKMLEMLKQSVINGLIMCSVEGDAKMIEDYQTFGPIVFCNEQLPEAAVPQVITNQEQATYEAIQFLIKKNYQKIAYCTGGTLTTKGHGKTRTQGFERAMLEQKLAIKKEWIFQQVHTIEDGHQVAKQLIELPESNRPDAIFTNSDEVAMGILEYTLQQKLQVPEDIAIMGFDNQPFTSLLAVPLTTINQPVAALGAESTKLLISLIEETTYQVDQSQLELTLVQRKSV</sequence>
<evidence type="ECO:0000256" key="2">
    <source>
        <dbReference type="ARBA" id="ARBA00023125"/>
    </source>
</evidence>
<dbReference type="PANTHER" id="PTHR30146">
    <property type="entry name" value="LACI-RELATED TRANSCRIPTIONAL REPRESSOR"/>
    <property type="match status" value="1"/>
</dbReference>
<keyword evidence="3" id="KW-0804">Transcription</keyword>
<gene>
    <name evidence="5" type="ORF">IV74_GL000621</name>
</gene>
<dbReference type="PATRIC" id="fig|1449336.4.peg.635"/>
<organism evidence="5 6">
    <name type="scientific">Carnobacterium divergens DSM 20623</name>
    <dbReference type="NCBI Taxonomy" id="1449336"/>
    <lineage>
        <taxon>Bacteria</taxon>
        <taxon>Bacillati</taxon>
        <taxon>Bacillota</taxon>
        <taxon>Bacilli</taxon>
        <taxon>Lactobacillales</taxon>
        <taxon>Carnobacteriaceae</taxon>
        <taxon>Carnobacterium</taxon>
    </lineage>
</organism>
<name>A0A0R2I485_CARDV</name>
<dbReference type="CDD" id="cd06286">
    <property type="entry name" value="PBP1_CcpB-like"/>
    <property type="match status" value="1"/>
</dbReference>
<dbReference type="Pfam" id="PF00356">
    <property type="entry name" value="LacI"/>
    <property type="match status" value="1"/>
</dbReference>
<dbReference type="PROSITE" id="PS50932">
    <property type="entry name" value="HTH_LACI_2"/>
    <property type="match status" value="1"/>
</dbReference>
<dbReference type="InterPro" id="IPR010982">
    <property type="entry name" value="Lambda_DNA-bd_dom_sf"/>
</dbReference>
<dbReference type="InterPro" id="IPR001761">
    <property type="entry name" value="Peripla_BP/Lac1_sug-bd_dom"/>
</dbReference>
<dbReference type="Gene3D" id="1.10.260.40">
    <property type="entry name" value="lambda repressor-like DNA-binding domains"/>
    <property type="match status" value="1"/>
</dbReference>
<dbReference type="Pfam" id="PF00532">
    <property type="entry name" value="Peripla_BP_1"/>
    <property type="match status" value="1"/>
</dbReference>
<dbReference type="SUPFAM" id="SSF47413">
    <property type="entry name" value="lambda repressor-like DNA-binding domains"/>
    <property type="match status" value="1"/>
</dbReference>
<dbReference type="SUPFAM" id="SSF53822">
    <property type="entry name" value="Periplasmic binding protein-like I"/>
    <property type="match status" value="1"/>
</dbReference>
<dbReference type="RefSeq" id="WP_034572037.1">
    <property type="nucleotide sequence ID" value="NZ_JQBS01000017.1"/>
</dbReference>
<dbReference type="Gene3D" id="3.40.50.2300">
    <property type="match status" value="2"/>
</dbReference>
<dbReference type="InterPro" id="IPR000843">
    <property type="entry name" value="HTH_LacI"/>
</dbReference>
<dbReference type="SMART" id="SM00354">
    <property type="entry name" value="HTH_LACI"/>
    <property type="match status" value="1"/>
</dbReference>
<dbReference type="GeneID" id="89587912"/>
<dbReference type="Proteomes" id="UP000051658">
    <property type="component" value="Unassembled WGS sequence"/>
</dbReference>
<keyword evidence="6" id="KW-1185">Reference proteome</keyword>
<dbReference type="CDD" id="cd01392">
    <property type="entry name" value="HTH_LacI"/>
    <property type="match status" value="1"/>
</dbReference>
<proteinExistence type="predicted"/>
<evidence type="ECO:0000256" key="1">
    <source>
        <dbReference type="ARBA" id="ARBA00023015"/>
    </source>
</evidence>
<keyword evidence="1" id="KW-0805">Transcription regulation</keyword>
<dbReference type="GO" id="GO:0000976">
    <property type="term" value="F:transcription cis-regulatory region binding"/>
    <property type="evidence" value="ECO:0007669"/>
    <property type="project" value="TreeGrafter"/>
</dbReference>
<evidence type="ECO:0000259" key="4">
    <source>
        <dbReference type="PROSITE" id="PS50932"/>
    </source>
</evidence>
<accession>A0A0R2I485</accession>
<dbReference type="InterPro" id="IPR028082">
    <property type="entry name" value="Peripla_BP_I"/>
</dbReference>
<evidence type="ECO:0000313" key="6">
    <source>
        <dbReference type="Proteomes" id="UP000051658"/>
    </source>
</evidence>
<reference evidence="5 6" key="1">
    <citation type="journal article" date="2015" name="Genome Announc.">
        <title>Expanding the biotechnology potential of lactobacilli through comparative genomics of 213 strains and associated genera.</title>
        <authorList>
            <person name="Sun Z."/>
            <person name="Harris H.M."/>
            <person name="McCann A."/>
            <person name="Guo C."/>
            <person name="Argimon S."/>
            <person name="Zhang W."/>
            <person name="Yang X."/>
            <person name="Jeffery I.B."/>
            <person name="Cooney J.C."/>
            <person name="Kagawa T.F."/>
            <person name="Liu W."/>
            <person name="Song Y."/>
            <person name="Salvetti E."/>
            <person name="Wrobel A."/>
            <person name="Rasinkangas P."/>
            <person name="Parkhill J."/>
            <person name="Rea M.C."/>
            <person name="O'Sullivan O."/>
            <person name="Ritari J."/>
            <person name="Douillard F.P."/>
            <person name="Paul Ross R."/>
            <person name="Yang R."/>
            <person name="Briner A.E."/>
            <person name="Felis G.E."/>
            <person name="de Vos W.M."/>
            <person name="Barrangou R."/>
            <person name="Klaenhammer T.R."/>
            <person name="Caufield P.W."/>
            <person name="Cui Y."/>
            <person name="Zhang H."/>
            <person name="O'Toole P.W."/>
        </authorList>
    </citation>
    <scope>NUCLEOTIDE SEQUENCE [LARGE SCALE GENOMIC DNA]</scope>
    <source>
        <strain evidence="5 6">DSM 20623</strain>
    </source>
</reference>
<dbReference type="EMBL" id="JQBS01000017">
    <property type="protein sequence ID" value="KRN56972.1"/>
    <property type="molecule type" value="Genomic_DNA"/>
</dbReference>
<dbReference type="PANTHER" id="PTHR30146:SF136">
    <property type="entry name" value="NTD BIOSYNTHESIS OPERON REGULATOR NTDR"/>
    <property type="match status" value="1"/>
</dbReference>
<dbReference type="eggNOG" id="COG1609">
    <property type="taxonomic scope" value="Bacteria"/>
</dbReference>
<protein>
    <submittedName>
        <fullName evidence="5">LacI family transcriptional regulator</fullName>
    </submittedName>
</protein>
<evidence type="ECO:0000256" key="3">
    <source>
        <dbReference type="ARBA" id="ARBA00023163"/>
    </source>
</evidence>
<comment type="caution">
    <text evidence="5">The sequence shown here is derived from an EMBL/GenBank/DDBJ whole genome shotgun (WGS) entry which is preliminary data.</text>
</comment>
<feature type="domain" description="HTH lacI-type" evidence="4">
    <location>
        <begin position="2"/>
        <end position="56"/>
    </location>
</feature>
<dbReference type="AlphaFoldDB" id="A0A0R2I485"/>
<keyword evidence="2" id="KW-0238">DNA-binding</keyword>
<dbReference type="GO" id="GO:0003700">
    <property type="term" value="F:DNA-binding transcription factor activity"/>
    <property type="evidence" value="ECO:0007669"/>
    <property type="project" value="TreeGrafter"/>
</dbReference>